<dbReference type="Pfam" id="PF00037">
    <property type="entry name" value="Fer4"/>
    <property type="match status" value="1"/>
</dbReference>
<dbReference type="InterPro" id="IPR008254">
    <property type="entry name" value="Flavodoxin/NO_synth"/>
</dbReference>
<dbReference type="SUPFAM" id="SSF52218">
    <property type="entry name" value="Flavoproteins"/>
    <property type="match status" value="1"/>
</dbReference>
<dbReference type="Proteomes" id="UP000293902">
    <property type="component" value="Chromosome"/>
</dbReference>
<feature type="domain" description="4Fe-4S ferredoxin-type" evidence="9">
    <location>
        <begin position="189"/>
        <end position="220"/>
    </location>
</feature>
<keyword evidence="13" id="KW-1185">Reference proteome</keyword>
<dbReference type="EMBL" id="CP036313">
    <property type="protein sequence ID" value="QBH12374.1"/>
    <property type="molecule type" value="Genomic_DNA"/>
</dbReference>
<evidence type="ECO:0000256" key="3">
    <source>
        <dbReference type="ARBA" id="ARBA00022723"/>
    </source>
</evidence>
<dbReference type="NCBIfam" id="NF038196">
    <property type="entry name" value="ferrodoxin_EFR1"/>
    <property type="match status" value="1"/>
</dbReference>
<evidence type="ECO:0000256" key="4">
    <source>
        <dbReference type="ARBA" id="ARBA00022737"/>
    </source>
</evidence>
<proteinExistence type="predicted"/>
<evidence type="ECO:0000256" key="1">
    <source>
        <dbReference type="ARBA" id="ARBA00022448"/>
    </source>
</evidence>
<evidence type="ECO:0000256" key="6">
    <source>
        <dbReference type="ARBA" id="ARBA00023004"/>
    </source>
</evidence>
<dbReference type="RefSeq" id="WP_111956385.1">
    <property type="nucleotide sequence ID" value="NZ_CP036313.1"/>
</dbReference>
<evidence type="ECO:0000313" key="11">
    <source>
        <dbReference type="EMBL" id="RAM02023.1"/>
    </source>
</evidence>
<dbReference type="GO" id="GO:0010181">
    <property type="term" value="F:FMN binding"/>
    <property type="evidence" value="ECO:0007669"/>
    <property type="project" value="InterPro"/>
</dbReference>
<dbReference type="GO" id="GO:0046872">
    <property type="term" value="F:metal ion binding"/>
    <property type="evidence" value="ECO:0007669"/>
    <property type="project" value="UniProtKB-KW"/>
</dbReference>
<name>A0A328FG56_9BACT</name>
<keyword evidence="4" id="KW-0677">Repeat</keyword>
<evidence type="ECO:0000256" key="2">
    <source>
        <dbReference type="ARBA" id="ARBA00022485"/>
    </source>
</evidence>
<feature type="domain" description="4Fe-4S ferredoxin-type" evidence="9">
    <location>
        <begin position="225"/>
        <end position="248"/>
    </location>
</feature>
<dbReference type="InterPro" id="IPR017900">
    <property type="entry name" value="4Fe4S_Fe_S_CS"/>
</dbReference>
<dbReference type="PROSITE" id="PS00198">
    <property type="entry name" value="4FE4S_FER_1"/>
    <property type="match status" value="1"/>
</dbReference>
<dbReference type="InterPro" id="IPR050572">
    <property type="entry name" value="Fe-S_Ferredoxin"/>
</dbReference>
<dbReference type="Gene3D" id="3.30.70.20">
    <property type="match status" value="1"/>
</dbReference>
<keyword evidence="6" id="KW-0408">Iron</keyword>
<keyword evidence="2" id="KW-0004">4Fe-4S</keyword>
<evidence type="ECO:0000313" key="12">
    <source>
        <dbReference type="Proteomes" id="UP000248798"/>
    </source>
</evidence>
<dbReference type="SUPFAM" id="SSF54862">
    <property type="entry name" value="4Fe-4S ferredoxins"/>
    <property type="match status" value="1"/>
</dbReference>
<dbReference type="InterPro" id="IPR047964">
    <property type="entry name" value="EFR1-like"/>
</dbReference>
<evidence type="ECO:0008006" key="14">
    <source>
        <dbReference type="Google" id="ProtNLM"/>
    </source>
</evidence>
<dbReference type="Proteomes" id="UP000248798">
    <property type="component" value="Unassembled WGS sequence"/>
</dbReference>
<dbReference type="PANTHER" id="PTHR43687:SF6">
    <property type="entry name" value="L-ASPARTATE SEMIALDEHYDE SULFURTRANSFERASE IRON-SULFUR SUBUNIT"/>
    <property type="match status" value="1"/>
</dbReference>
<organism evidence="11 12">
    <name type="scientific">Desulfobacter hydrogenophilus</name>
    <dbReference type="NCBI Taxonomy" id="2291"/>
    <lineage>
        <taxon>Bacteria</taxon>
        <taxon>Pseudomonadati</taxon>
        <taxon>Thermodesulfobacteriota</taxon>
        <taxon>Desulfobacteria</taxon>
        <taxon>Desulfobacterales</taxon>
        <taxon>Desulfobacteraceae</taxon>
        <taxon>Desulfobacter</taxon>
    </lineage>
</organism>
<dbReference type="InterPro" id="IPR029039">
    <property type="entry name" value="Flavoprotein-like_sf"/>
</dbReference>
<dbReference type="PROSITE" id="PS51379">
    <property type="entry name" value="4FE4S_FER_2"/>
    <property type="match status" value="2"/>
</dbReference>
<feature type="domain" description="Flavodoxin-like" evidence="8">
    <location>
        <begin position="4"/>
        <end position="159"/>
    </location>
</feature>
<protein>
    <recommendedName>
        <fullName evidence="14">4Fe-4S ferredoxin</fullName>
    </recommendedName>
</protein>
<evidence type="ECO:0000256" key="7">
    <source>
        <dbReference type="ARBA" id="ARBA00023014"/>
    </source>
</evidence>
<dbReference type="AlphaFoldDB" id="A0A328FG56"/>
<reference evidence="11 12" key="1">
    <citation type="submission" date="2018-06" db="EMBL/GenBank/DDBJ databases">
        <title>Complete Genome Sequence of Desulfobacter hydrogenophilus (DSM3380).</title>
        <authorList>
            <person name="Marietou A."/>
            <person name="Schreiber L."/>
            <person name="Marshall I."/>
            <person name="Jorgensen B."/>
        </authorList>
    </citation>
    <scope>NUCLEOTIDE SEQUENCE [LARGE SCALE GENOMIC DNA]</scope>
    <source>
        <strain evidence="11 12">DSM 3380</strain>
    </source>
</reference>
<evidence type="ECO:0000259" key="9">
    <source>
        <dbReference type="PROSITE" id="PS51379"/>
    </source>
</evidence>
<evidence type="ECO:0000313" key="13">
    <source>
        <dbReference type="Proteomes" id="UP000293902"/>
    </source>
</evidence>
<dbReference type="OrthoDB" id="9798098at2"/>
<keyword evidence="1" id="KW-0813">Transport</keyword>
<dbReference type="InterPro" id="IPR017896">
    <property type="entry name" value="4Fe4S_Fe-S-bd"/>
</dbReference>
<dbReference type="PANTHER" id="PTHR43687">
    <property type="entry name" value="ADENYLYLSULFATE REDUCTASE, BETA SUBUNIT"/>
    <property type="match status" value="1"/>
</dbReference>
<accession>A0A328FG56</accession>
<gene>
    <name evidence="11" type="ORF">DO021_10400</name>
    <name evidence="10" type="ORF">EYB58_05285</name>
</gene>
<reference evidence="10 13" key="2">
    <citation type="submission" date="2019-02" db="EMBL/GenBank/DDBJ databases">
        <title>Complete genome sequence of Desulfobacter hydrogenophilus AcRS1.</title>
        <authorList>
            <person name="Marietou A."/>
            <person name="Lund M.B."/>
            <person name="Marshall I.P.G."/>
            <person name="Schreiber L."/>
            <person name="Jorgensen B."/>
        </authorList>
    </citation>
    <scope>NUCLEOTIDE SEQUENCE [LARGE SCALE GENOMIC DNA]</scope>
    <source>
        <strain evidence="10 13">AcRS1</strain>
    </source>
</reference>
<dbReference type="Gene3D" id="3.40.50.360">
    <property type="match status" value="1"/>
</dbReference>
<keyword evidence="5" id="KW-0249">Electron transport</keyword>
<dbReference type="EMBL" id="QLNI01000019">
    <property type="protein sequence ID" value="RAM02023.1"/>
    <property type="molecule type" value="Genomic_DNA"/>
</dbReference>
<sequence>MKKITLIYFSPTKTTETVLRAITQGLAQNLEISDSEITAINFTPPKIRDTVLAPFDGNDIVLLGAPVYAGRLPADAADFFKKLTAVNTPAILTVVYGNRAYDDALLELKDVASSCGFIPVSGAAFIGEHSFASTEIPVAMNRPDENDLKQAADFGAETGNMLKKTNDLKKISALKVPGNFPYKEGMGKGAPDFIEVTDSCTNCGICATACPSNAIDAERGFATIAEDCILCCACIKACPEEARLMKDGSIKDKARWLNETCSTPKSVQIFFATEP</sequence>
<keyword evidence="7" id="KW-0411">Iron-sulfur</keyword>
<dbReference type="PROSITE" id="PS50902">
    <property type="entry name" value="FLAVODOXIN_LIKE"/>
    <property type="match status" value="1"/>
</dbReference>
<keyword evidence="3" id="KW-0479">Metal-binding</keyword>
<evidence type="ECO:0000259" key="8">
    <source>
        <dbReference type="PROSITE" id="PS50902"/>
    </source>
</evidence>
<evidence type="ECO:0000313" key="10">
    <source>
        <dbReference type="EMBL" id="QBH12374.1"/>
    </source>
</evidence>
<dbReference type="GO" id="GO:0051539">
    <property type="term" value="F:4 iron, 4 sulfur cluster binding"/>
    <property type="evidence" value="ECO:0007669"/>
    <property type="project" value="UniProtKB-KW"/>
</dbReference>
<evidence type="ECO:0000256" key="5">
    <source>
        <dbReference type="ARBA" id="ARBA00022982"/>
    </source>
</evidence>